<dbReference type="Proteomes" id="UP000011658">
    <property type="component" value="Chromosome"/>
</dbReference>
<organism evidence="4 5">
    <name type="scientific">Candidatus Kinetoplastidibacterium galati TCC219</name>
    <dbReference type="NCBI Taxonomy" id="1208921"/>
    <lineage>
        <taxon>Bacteria</taxon>
        <taxon>Pseudomonadati</taxon>
        <taxon>Pseudomonadota</taxon>
        <taxon>Betaproteobacteria</taxon>
        <taxon>Candidatus Kinetoplastidibacterium</taxon>
    </lineage>
</organism>
<dbReference type="eggNOG" id="COG0729">
    <property type="taxonomic scope" value="Bacteria"/>
</dbReference>
<evidence type="ECO:0000256" key="2">
    <source>
        <dbReference type="ARBA" id="ARBA00023136"/>
    </source>
</evidence>
<sequence>MYRFNASLMLLFLSMFFASFLAIASSQKILVKSDGIQSELMTSITKSIESVLKGINENDSGEIDRYHRRVIDSVLSLLSADGYFSPSVDINIEHGLHDQKIWNIFIIAGKRTTIAKLNILFTGGITDKEFEKRVQLLIDNCPLKIGMEFTNREWSNTKSKMLNALLSHDFFFAKIVRSEATIDQENAQAYLSIVIDSGPRVLMGALNVSGLNRVPESLLNRYVKYHEGDAFDQDKLNDWQQHLYSTTFFHGVFVTIDPAVSDNFIRKMTKGNIESSSVLSGDCKCVLPVNIVVAESPSKKIASSIGIDDNAGIKMEGLYNKNVPFRLPIIFSTGLGIDRVRQKIFADINLPHDIYGKQNSIGASLDNSDLHGLNITRFAIGFARSSNGYNSTAQNINITGARYEANYGALLAYDHIKIREHSDFILPSATGTVEIVRRELNNNLDPNFGNLLIVGLGAGVSLDNISPYARTRIKFQKWFPVRFNDVFTFRCELGKVWSSENVKIPDDFGFRAGGANSIRGYNYQSIGAHRGSAVVGALSITILSMEYNHYVNDKLGISAFLDLGDAFNLFKDISFAVGYGTGLRIKTPAGPLSFDIAYGQKYENLRLHFSLGIAF</sequence>
<protein>
    <submittedName>
        <fullName evidence="4">Outer membrane protein</fullName>
    </submittedName>
</protein>
<evidence type="ECO:0000313" key="5">
    <source>
        <dbReference type="Proteomes" id="UP000011658"/>
    </source>
</evidence>
<dbReference type="Gene3D" id="2.40.160.50">
    <property type="entry name" value="membrane protein fhac: a member of the omp85/tpsb transporter family"/>
    <property type="match status" value="1"/>
</dbReference>
<dbReference type="RefSeq" id="WP_015389294.1">
    <property type="nucleotide sequence ID" value="NC_020284.1"/>
</dbReference>
<dbReference type="PATRIC" id="fig|1208921.3.peg.85"/>
<keyword evidence="5" id="KW-1185">Reference proteome</keyword>
<evidence type="ECO:0000259" key="3">
    <source>
        <dbReference type="Pfam" id="PF01103"/>
    </source>
</evidence>
<name>M1M0H3_9PROT</name>
<accession>M1M0H3</accession>
<evidence type="ECO:0000313" key="4">
    <source>
        <dbReference type="EMBL" id="AGF48809.1"/>
    </source>
</evidence>
<proteinExistence type="predicted"/>
<gene>
    <name evidence="4" type="ORF">ST1E_0336</name>
</gene>
<dbReference type="Pfam" id="PF01103">
    <property type="entry name" value="Omp85"/>
    <property type="match status" value="1"/>
</dbReference>
<dbReference type="AlphaFoldDB" id="M1M0H3"/>
<dbReference type="InterPro" id="IPR000184">
    <property type="entry name" value="Bac_surfAg_D15"/>
</dbReference>
<dbReference type="KEGG" id="kga:ST1E_0336"/>
<keyword evidence="2" id="KW-0472">Membrane</keyword>
<dbReference type="STRING" id="1208921.ST1E_0336"/>
<comment type="subcellular location">
    <subcellularLocation>
        <location evidence="1">Membrane</location>
    </subcellularLocation>
</comment>
<reference evidence="4 5" key="1">
    <citation type="journal article" date="2013" name="Genome Biol. Evol.">
        <title>Genome evolution and phylogenomic analysis of candidatus kinetoplastibacterium, the betaproteobacterial endosymbionts of strigomonas and angomonas.</title>
        <authorList>
            <person name="Alves J.M."/>
            <person name="Serrano M.G."/>
            <person name="Maia da Silva F."/>
            <person name="Voegtly L.J."/>
            <person name="Matveyev A.V."/>
            <person name="Teixeira M.M."/>
            <person name="Camargo E.P."/>
            <person name="Buck G.A."/>
        </authorList>
    </citation>
    <scope>NUCLEOTIDE SEQUENCE [LARGE SCALE GENOMIC DNA]</scope>
    <source>
        <strain evidence="4 5">TCC219</strain>
    </source>
</reference>
<evidence type="ECO:0000256" key="1">
    <source>
        <dbReference type="ARBA" id="ARBA00004370"/>
    </source>
</evidence>
<dbReference type="HOGENOM" id="CLU_018618_2_0_4"/>
<feature type="domain" description="Bacterial surface antigen (D15)" evidence="3">
    <location>
        <begin position="364"/>
        <end position="615"/>
    </location>
</feature>
<dbReference type="EMBL" id="CP003806">
    <property type="protein sequence ID" value="AGF48809.1"/>
    <property type="molecule type" value="Genomic_DNA"/>
</dbReference>
<dbReference type="GO" id="GO:0019867">
    <property type="term" value="C:outer membrane"/>
    <property type="evidence" value="ECO:0007669"/>
    <property type="project" value="InterPro"/>
</dbReference>
<dbReference type="OrthoDB" id="9769707at2"/>
<dbReference type="Gene3D" id="3.10.20.310">
    <property type="entry name" value="membrane protein fhac"/>
    <property type="match status" value="2"/>
</dbReference>